<dbReference type="PANTHER" id="PTHR43022">
    <property type="entry name" value="PROTEIN SMF"/>
    <property type="match status" value="1"/>
</dbReference>
<sequence>MDHLKRRYVPRAELDALCGERLRDDALAGLWAAGSLDGLAAPCVAIVGTRAPSDDGRRRARELAAALARAGVCVVSGLALGIDGAAHEGALAAGAPTIGVLGGGHDHFFPPRHRELGTRIAAGGGAVVSPFPPENHPEPWQFLARNAVIAALADAVVVVEAAARSGALNTAGHAADRGTPVLAFPGDVDRPKAAGCNALIRDGATLVRDVADVLASLPLPLAPPPRERTRSASPDPADPEPVRRVIAALEDGASDAGTLADRIAIPAAELFALLTELELSGRIVSGRDGYALCTRR</sequence>
<accession>A0AAN1XVY4</accession>
<protein>
    <recommendedName>
        <fullName evidence="7">DNA-protecting protein DprA</fullName>
    </recommendedName>
</protein>
<reference evidence="5 6" key="1">
    <citation type="journal article" date="2022" name="ISME Commun">
        <title>Vulcanimicrobium alpinus gen. nov. sp. nov., the first cultivated representative of the candidate phylum 'Eremiobacterota', is a metabolically versatile aerobic anoxygenic phototroph.</title>
        <authorList>
            <person name="Yabe S."/>
            <person name="Muto K."/>
            <person name="Abe K."/>
            <person name="Yokota A."/>
            <person name="Staudigel H."/>
            <person name="Tebo B.M."/>
        </authorList>
    </citation>
    <scope>NUCLEOTIDE SEQUENCE [LARGE SCALE GENOMIC DNA]</scope>
    <source>
        <strain evidence="5 6">WC8-2</strain>
    </source>
</reference>
<dbReference type="InterPro" id="IPR057666">
    <property type="entry name" value="DrpA_SLOG"/>
</dbReference>
<evidence type="ECO:0000313" key="5">
    <source>
        <dbReference type="EMBL" id="BDE05272.1"/>
    </source>
</evidence>
<dbReference type="EMBL" id="AP025523">
    <property type="protein sequence ID" value="BDE05272.1"/>
    <property type="molecule type" value="Genomic_DNA"/>
</dbReference>
<comment type="similarity">
    <text evidence="1">Belongs to the DprA/Smf family.</text>
</comment>
<dbReference type="InterPro" id="IPR041614">
    <property type="entry name" value="DprA_WH"/>
</dbReference>
<dbReference type="InterPro" id="IPR036388">
    <property type="entry name" value="WH-like_DNA-bd_sf"/>
</dbReference>
<dbReference type="Gene3D" id="1.10.10.10">
    <property type="entry name" value="Winged helix-like DNA-binding domain superfamily/Winged helix DNA-binding domain"/>
    <property type="match status" value="1"/>
</dbReference>
<evidence type="ECO:0000313" key="6">
    <source>
        <dbReference type="Proteomes" id="UP001317532"/>
    </source>
</evidence>
<organism evidence="5 6">
    <name type="scientific">Vulcanimicrobium alpinum</name>
    <dbReference type="NCBI Taxonomy" id="3016050"/>
    <lineage>
        <taxon>Bacteria</taxon>
        <taxon>Bacillati</taxon>
        <taxon>Vulcanimicrobiota</taxon>
        <taxon>Vulcanimicrobiia</taxon>
        <taxon>Vulcanimicrobiales</taxon>
        <taxon>Vulcanimicrobiaceae</taxon>
        <taxon>Vulcanimicrobium</taxon>
    </lineage>
</organism>
<dbReference type="Gene3D" id="3.40.50.450">
    <property type="match status" value="1"/>
</dbReference>
<dbReference type="InterPro" id="IPR003488">
    <property type="entry name" value="DprA"/>
</dbReference>
<dbReference type="Pfam" id="PF02481">
    <property type="entry name" value="DNA_processg_A"/>
    <property type="match status" value="1"/>
</dbReference>
<proteinExistence type="inferred from homology"/>
<dbReference type="RefSeq" id="WP_317996326.1">
    <property type="nucleotide sequence ID" value="NZ_AP025523.1"/>
</dbReference>
<evidence type="ECO:0000259" key="4">
    <source>
        <dbReference type="Pfam" id="PF17782"/>
    </source>
</evidence>
<dbReference type="AlphaFoldDB" id="A0AAN1XVY4"/>
<dbReference type="GO" id="GO:0009294">
    <property type="term" value="P:DNA-mediated transformation"/>
    <property type="evidence" value="ECO:0007669"/>
    <property type="project" value="InterPro"/>
</dbReference>
<feature type="domain" description="Smf/DprA SLOG" evidence="3">
    <location>
        <begin position="26"/>
        <end position="217"/>
    </location>
</feature>
<dbReference type="KEGG" id="vab:WPS_05480"/>
<dbReference type="NCBIfam" id="TIGR00732">
    <property type="entry name" value="dprA"/>
    <property type="match status" value="1"/>
</dbReference>
<dbReference type="PANTHER" id="PTHR43022:SF1">
    <property type="entry name" value="PROTEIN SMF"/>
    <property type="match status" value="1"/>
</dbReference>
<evidence type="ECO:0000259" key="3">
    <source>
        <dbReference type="Pfam" id="PF02481"/>
    </source>
</evidence>
<feature type="region of interest" description="Disordered" evidence="2">
    <location>
        <begin position="218"/>
        <end position="240"/>
    </location>
</feature>
<evidence type="ECO:0000256" key="2">
    <source>
        <dbReference type="SAM" id="MobiDB-lite"/>
    </source>
</evidence>
<gene>
    <name evidence="5" type="ORF">WPS_05480</name>
</gene>
<dbReference type="SUPFAM" id="SSF102405">
    <property type="entry name" value="MCP/YpsA-like"/>
    <property type="match status" value="1"/>
</dbReference>
<dbReference type="Pfam" id="PF17782">
    <property type="entry name" value="WHD_DprA"/>
    <property type="match status" value="1"/>
</dbReference>
<keyword evidence="6" id="KW-1185">Reference proteome</keyword>
<name>A0AAN1XVY4_UNVUL</name>
<feature type="domain" description="DprA winged helix" evidence="4">
    <location>
        <begin position="232"/>
        <end position="285"/>
    </location>
</feature>
<dbReference type="Proteomes" id="UP001317532">
    <property type="component" value="Chromosome"/>
</dbReference>
<evidence type="ECO:0008006" key="7">
    <source>
        <dbReference type="Google" id="ProtNLM"/>
    </source>
</evidence>
<evidence type="ECO:0000256" key="1">
    <source>
        <dbReference type="ARBA" id="ARBA00006525"/>
    </source>
</evidence>